<dbReference type="InterPro" id="IPR053288">
    <property type="entry name" value="TGD_Bridge_Protein"/>
</dbReference>
<keyword evidence="1" id="KW-0472">Membrane</keyword>
<dbReference type="PANTHER" id="PTHR34201:SF1">
    <property type="entry name" value="GLYCINE-RICH PROTEIN"/>
    <property type="match status" value="1"/>
</dbReference>
<dbReference type="KEGG" id="bna:106423487"/>
<keyword evidence="1" id="KW-1133">Transmembrane helix</keyword>
<dbReference type="OrthoDB" id="1933362at2759"/>
<dbReference type="STRING" id="3708.A0A078GIZ5"/>
<dbReference type="EMBL" id="LK032172">
    <property type="protein sequence ID" value="CDY25244.1"/>
    <property type="molecule type" value="Genomic_DNA"/>
</dbReference>
<evidence type="ECO:0000313" key="3">
    <source>
        <dbReference type="Proteomes" id="UP000028999"/>
    </source>
</evidence>
<gene>
    <name evidence="2" type="primary">BnaA02g22120D</name>
    <name evidence="2" type="ORF">GSBRNA2T00029277001</name>
</gene>
<proteinExistence type="predicted"/>
<evidence type="ECO:0000256" key="1">
    <source>
        <dbReference type="SAM" id="Phobius"/>
    </source>
</evidence>
<dbReference type="OMA" id="TNEIDKW"/>
<name>A0A078GIZ5_BRANA</name>
<dbReference type="PaxDb" id="3708-A0A078GIZ5"/>
<keyword evidence="1" id="KW-0812">Transmembrane</keyword>
<dbReference type="Gramene" id="CDY25244">
    <property type="protein sequence ID" value="CDY25244"/>
    <property type="gene ID" value="GSBRNA2T00029277001"/>
</dbReference>
<organism evidence="2 3">
    <name type="scientific">Brassica napus</name>
    <name type="common">Rape</name>
    <dbReference type="NCBI Taxonomy" id="3708"/>
    <lineage>
        <taxon>Eukaryota</taxon>
        <taxon>Viridiplantae</taxon>
        <taxon>Streptophyta</taxon>
        <taxon>Embryophyta</taxon>
        <taxon>Tracheophyta</taxon>
        <taxon>Spermatophyta</taxon>
        <taxon>Magnoliopsida</taxon>
        <taxon>eudicotyledons</taxon>
        <taxon>Gunneridae</taxon>
        <taxon>Pentapetalae</taxon>
        <taxon>rosids</taxon>
        <taxon>malvids</taxon>
        <taxon>Brassicales</taxon>
        <taxon>Brassicaceae</taxon>
        <taxon>Brassiceae</taxon>
        <taxon>Brassica</taxon>
    </lineage>
</organism>
<dbReference type="AlphaFoldDB" id="A0A078GIZ5"/>
<dbReference type="PANTHER" id="PTHR34201">
    <property type="entry name" value="GLYCINE-RICH PROTEIN"/>
    <property type="match status" value="1"/>
</dbReference>
<feature type="transmembrane region" description="Helical" evidence="1">
    <location>
        <begin position="60"/>
        <end position="81"/>
    </location>
</feature>
<sequence length="132" mass="13906">MSNRRRSIGDDDKGLLWRLPQVRIKDVGKVGPAFGLGFGCGFGFGAGLIGGVGFGPGVPGLQFGLGFGAGCGIGVGFGYGVGRGAAYDHSRSYYNVGKPSLDEVDSLIDELVVHTKKLVKATTKEIDKWRRT</sequence>
<keyword evidence="3" id="KW-1185">Reference proteome</keyword>
<evidence type="ECO:0000313" key="2">
    <source>
        <dbReference type="EMBL" id="CDY25244.1"/>
    </source>
</evidence>
<protein>
    <submittedName>
        <fullName evidence="2">BnaA02g22120D protein</fullName>
    </submittedName>
</protein>
<dbReference type="Proteomes" id="UP000028999">
    <property type="component" value="Unassembled WGS sequence"/>
</dbReference>
<accession>A0A078GIZ5</accession>
<reference evidence="2 3" key="1">
    <citation type="journal article" date="2014" name="Science">
        <title>Plant genetics. Early allopolyploid evolution in the post-Neolithic Brassica napus oilseed genome.</title>
        <authorList>
            <person name="Chalhoub B."/>
            <person name="Denoeud F."/>
            <person name="Liu S."/>
            <person name="Parkin I.A."/>
            <person name="Tang H."/>
            <person name="Wang X."/>
            <person name="Chiquet J."/>
            <person name="Belcram H."/>
            <person name="Tong C."/>
            <person name="Samans B."/>
            <person name="Correa M."/>
            <person name="Da Silva C."/>
            <person name="Just J."/>
            <person name="Falentin C."/>
            <person name="Koh C.S."/>
            <person name="Le Clainche I."/>
            <person name="Bernard M."/>
            <person name="Bento P."/>
            <person name="Noel B."/>
            <person name="Labadie K."/>
            <person name="Alberti A."/>
            <person name="Charles M."/>
            <person name="Arnaud D."/>
            <person name="Guo H."/>
            <person name="Daviaud C."/>
            <person name="Alamery S."/>
            <person name="Jabbari K."/>
            <person name="Zhao M."/>
            <person name="Edger P.P."/>
            <person name="Chelaifa H."/>
            <person name="Tack D."/>
            <person name="Lassalle G."/>
            <person name="Mestiri I."/>
            <person name="Schnel N."/>
            <person name="Le Paslier M.C."/>
            <person name="Fan G."/>
            <person name="Renault V."/>
            <person name="Bayer P.E."/>
            <person name="Golicz A.A."/>
            <person name="Manoli S."/>
            <person name="Lee T.H."/>
            <person name="Thi V.H."/>
            <person name="Chalabi S."/>
            <person name="Hu Q."/>
            <person name="Fan C."/>
            <person name="Tollenaere R."/>
            <person name="Lu Y."/>
            <person name="Battail C."/>
            <person name="Shen J."/>
            <person name="Sidebottom C.H."/>
            <person name="Wang X."/>
            <person name="Canaguier A."/>
            <person name="Chauveau A."/>
            <person name="Berard A."/>
            <person name="Deniot G."/>
            <person name="Guan M."/>
            <person name="Liu Z."/>
            <person name="Sun F."/>
            <person name="Lim Y.P."/>
            <person name="Lyons E."/>
            <person name="Town C.D."/>
            <person name="Bancroft I."/>
            <person name="Wang X."/>
            <person name="Meng J."/>
            <person name="Ma J."/>
            <person name="Pires J.C."/>
            <person name="King G.J."/>
            <person name="Brunel D."/>
            <person name="Delourme R."/>
            <person name="Renard M."/>
            <person name="Aury J.M."/>
            <person name="Adams K.L."/>
            <person name="Batley J."/>
            <person name="Snowdon R.J."/>
            <person name="Tost J."/>
            <person name="Edwards D."/>
            <person name="Zhou Y."/>
            <person name="Hua W."/>
            <person name="Sharpe A.G."/>
            <person name="Paterson A.H."/>
            <person name="Guan C."/>
            <person name="Wincker P."/>
        </authorList>
    </citation>
    <scope>NUCLEOTIDE SEQUENCE [LARGE SCALE GENOMIC DNA]</scope>
    <source>
        <strain evidence="3">cv. Darmor-bzh</strain>
    </source>
</reference>
<feature type="transmembrane region" description="Helical" evidence="1">
    <location>
        <begin position="33"/>
        <end position="54"/>
    </location>
</feature>